<evidence type="ECO:0000313" key="4">
    <source>
        <dbReference type="EnsemblMetazoa" id="XP_014252527.1"/>
    </source>
</evidence>
<dbReference type="GO" id="GO:0016559">
    <property type="term" value="P:peroxisome fission"/>
    <property type="evidence" value="ECO:0007669"/>
    <property type="project" value="InterPro"/>
</dbReference>
<accession>A0A8I6RU76</accession>
<evidence type="ECO:0000313" key="5">
    <source>
        <dbReference type="Proteomes" id="UP000494040"/>
    </source>
</evidence>
<dbReference type="GO" id="GO:0005778">
    <property type="term" value="C:peroxisomal membrane"/>
    <property type="evidence" value="ECO:0007669"/>
    <property type="project" value="UniProtKB-SubCell"/>
</dbReference>
<dbReference type="Proteomes" id="UP000494040">
    <property type="component" value="Unassembled WGS sequence"/>
</dbReference>
<keyword evidence="2" id="KW-0576">Peroxisome</keyword>
<evidence type="ECO:0000256" key="2">
    <source>
        <dbReference type="ARBA" id="ARBA00023140"/>
    </source>
</evidence>
<dbReference type="Pfam" id="PF05648">
    <property type="entry name" value="PEX11"/>
    <property type="match status" value="1"/>
</dbReference>
<dbReference type="RefSeq" id="XP_014252527.1">
    <property type="nucleotide sequence ID" value="XM_014397041.2"/>
</dbReference>
<dbReference type="OrthoDB" id="10005898at2759"/>
<reference evidence="4" key="1">
    <citation type="submission" date="2022-01" db="UniProtKB">
        <authorList>
            <consortium name="EnsemblMetazoa"/>
        </authorList>
    </citation>
    <scope>IDENTIFICATION</scope>
</reference>
<dbReference type="InterPro" id="IPR008733">
    <property type="entry name" value="PEX11"/>
</dbReference>
<evidence type="ECO:0008006" key="6">
    <source>
        <dbReference type="Google" id="ProtNLM"/>
    </source>
</evidence>
<proteinExistence type="predicted"/>
<organism evidence="4 5">
    <name type="scientific">Cimex lectularius</name>
    <name type="common">Bed bug</name>
    <name type="synonym">Acanthia lectularia</name>
    <dbReference type="NCBI Taxonomy" id="79782"/>
    <lineage>
        <taxon>Eukaryota</taxon>
        <taxon>Metazoa</taxon>
        <taxon>Ecdysozoa</taxon>
        <taxon>Arthropoda</taxon>
        <taxon>Hexapoda</taxon>
        <taxon>Insecta</taxon>
        <taxon>Pterygota</taxon>
        <taxon>Neoptera</taxon>
        <taxon>Paraneoptera</taxon>
        <taxon>Hemiptera</taxon>
        <taxon>Heteroptera</taxon>
        <taxon>Panheteroptera</taxon>
        <taxon>Cimicomorpha</taxon>
        <taxon>Cimicidae</taxon>
        <taxon>Cimex</taxon>
    </lineage>
</organism>
<dbReference type="KEGG" id="clec:106668363"/>
<evidence type="ECO:0000256" key="3">
    <source>
        <dbReference type="ARBA" id="ARBA00046271"/>
    </source>
</evidence>
<keyword evidence="5" id="KW-1185">Reference proteome</keyword>
<keyword evidence="1" id="KW-0472">Membrane</keyword>
<comment type="subcellular location">
    <subcellularLocation>
        <location evidence="3">Peroxisome membrane</location>
    </subcellularLocation>
</comment>
<dbReference type="InterPro" id="IPR026510">
    <property type="entry name" value="PEX11C_met"/>
</dbReference>
<dbReference type="GeneID" id="106668363"/>
<evidence type="ECO:0000256" key="1">
    <source>
        <dbReference type="ARBA" id="ARBA00023136"/>
    </source>
</evidence>
<dbReference type="OMA" id="PIEKICW"/>
<dbReference type="PANTHER" id="PTHR20990">
    <property type="entry name" value="PEROXISOMAL BIOGENESIS FACTOR 11"/>
    <property type="match status" value="1"/>
</dbReference>
<dbReference type="EnsemblMetazoa" id="XM_014397041.2">
    <property type="protein sequence ID" value="XP_014252527.1"/>
    <property type="gene ID" value="LOC106668363"/>
</dbReference>
<protein>
    <recommendedName>
        <fullName evidence="6">Peroxisomal membrane protein 11C</fullName>
    </recommendedName>
</protein>
<name>A0A8I6RU76_CIMLE</name>
<dbReference type="PANTHER" id="PTHR20990:SF1">
    <property type="entry name" value="PEROXISOMAL MEMBRANE PROTEIN 11C"/>
    <property type="match status" value="1"/>
</dbReference>
<dbReference type="AlphaFoldDB" id="A0A8I6RU76"/>
<dbReference type="CTD" id="42751"/>
<sequence>MPLEDIVVYLESYGGRDRVMRLLYYSAQYISGVSRWESLNHKLNVFSDQINSCRTVLRLFDDVPMLSYTLSYGLGHSEAWEPRAILRILGVMINILDQLYYPLEHIAWAADCKLISIRSSPWWTASSFCWALSMCLMMVKSLLQSRFLSSLKQLASSLDKNHWTRKLNVPFYDLVSHSQLNKSVTATRCFLDFVHAVHWLPSGVLWAGKLKQWQTGALGILSSLLSIYQSLCK</sequence>